<keyword evidence="2" id="KW-1185">Reference proteome</keyword>
<dbReference type="EMBL" id="JAUQSY010000007">
    <property type="protein sequence ID" value="MDO7875450.1"/>
    <property type="molecule type" value="Genomic_DNA"/>
</dbReference>
<dbReference type="Proteomes" id="UP001176429">
    <property type="component" value="Unassembled WGS sequence"/>
</dbReference>
<protein>
    <submittedName>
        <fullName evidence="1">T9SS type A sorting domain-containing protein</fullName>
    </submittedName>
</protein>
<accession>A0ABT9BB00</accession>
<evidence type="ECO:0000313" key="2">
    <source>
        <dbReference type="Proteomes" id="UP001176429"/>
    </source>
</evidence>
<gene>
    <name evidence="1" type="ORF">Q5H93_11970</name>
</gene>
<dbReference type="NCBIfam" id="TIGR04183">
    <property type="entry name" value="Por_Secre_tail"/>
    <property type="match status" value="1"/>
</dbReference>
<evidence type="ECO:0000313" key="1">
    <source>
        <dbReference type="EMBL" id="MDO7875450.1"/>
    </source>
</evidence>
<reference evidence="1" key="1">
    <citation type="submission" date="2023-07" db="EMBL/GenBank/DDBJ databases">
        <authorList>
            <person name="Kim M.K."/>
        </authorList>
    </citation>
    <scope>NUCLEOTIDE SEQUENCE</scope>
    <source>
        <strain evidence="1">ASUV-10-1</strain>
    </source>
</reference>
<comment type="caution">
    <text evidence="1">The sequence shown here is derived from an EMBL/GenBank/DDBJ whole genome shotgun (WGS) entry which is preliminary data.</text>
</comment>
<sequence>MVKTVLRSPVSNSTTLHLTLARPAAVRVRLLDLSGQPRRELLNQRNLVAGTHQLPLALPGLPPGIYLLNVDAGSGEQIIRLELL</sequence>
<proteinExistence type="predicted"/>
<dbReference type="RefSeq" id="WP_305006760.1">
    <property type="nucleotide sequence ID" value="NZ_JAUQSY010000007.1"/>
</dbReference>
<dbReference type="InterPro" id="IPR026444">
    <property type="entry name" value="Secre_tail"/>
</dbReference>
<organism evidence="1 2">
    <name type="scientific">Hymenobacter aranciens</name>
    <dbReference type="NCBI Taxonomy" id="3063996"/>
    <lineage>
        <taxon>Bacteria</taxon>
        <taxon>Pseudomonadati</taxon>
        <taxon>Bacteroidota</taxon>
        <taxon>Cytophagia</taxon>
        <taxon>Cytophagales</taxon>
        <taxon>Hymenobacteraceae</taxon>
        <taxon>Hymenobacter</taxon>
    </lineage>
</organism>
<name>A0ABT9BB00_9BACT</name>